<sequence>MKPHLLGRNEYSARPRTSDWLCVSLGAILQLAQSGAKRDASLWHYAAVLVMPEDKDMLTATSSHACCTSVYNGRVLSISESQRFIETLQPFLNETPWLVLVPPWWNSAFDMLDVSGATAHDICNIIIQQSTEK</sequence>
<gene>
    <name evidence="1" type="ORF">N1851_006505</name>
</gene>
<evidence type="ECO:0000313" key="1">
    <source>
        <dbReference type="EMBL" id="KAK0152139.1"/>
    </source>
</evidence>
<accession>A0AA47N5L5</accession>
<name>A0AA47N5L5_MERPO</name>
<comment type="caution">
    <text evidence="1">The sequence shown here is derived from an EMBL/GenBank/DDBJ whole genome shotgun (WGS) entry which is preliminary data.</text>
</comment>
<keyword evidence="2" id="KW-1185">Reference proteome</keyword>
<organism evidence="1 2">
    <name type="scientific">Merluccius polli</name>
    <name type="common">Benguela hake</name>
    <name type="synonym">Merluccius cadenati</name>
    <dbReference type="NCBI Taxonomy" id="89951"/>
    <lineage>
        <taxon>Eukaryota</taxon>
        <taxon>Metazoa</taxon>
        <taxon>Chordata</taxon>
        <taxon>Craniata</taxon>
        <taxon>Vertebrata</taxon>
        <taxon>Euteleostomi</taxon>
        <taxon>Actinopterygii</taxon>
        <taxon>Neopterygii</taxon>
        <taxon>Teleostei</taxon>
        <taxon>Neoteleostei</taxon>
        <taxon>Acanthomorphata</taxon>
        <taxon>Zeiogadaria</taxon>
        <taxon>Gadariae</taxon>
        <taxon>Gadiformes</taxon>
        <taxon>Gadoidei</taxon>
        <taxon>Merlucciidae</taxon>
        <taxon>Merluccius</taxon>
    </lineage>
</organism>
<dbReference type="EMBL" id="JAOPHQ010001140">
    <property type="protein sequence ID" value="KAK0152139.1"/>
    <property type="molecule type" value="Genomic_DNA"/>
</dbReference>
<evidence type="ECO:0000313" key="2">
    <source>
        <dbReference type="Proteomes" id="UP001174136"/>
    </source>
</evidence>
<reference evidence="1" key="1">
    <citation type="journal article" date="2023" name="Front. Mar. Sci.">
        <title>A new Merluccius polli reference genome to investigate the effects of global change in West African waters.</title>
        <authorList>
            <person name="Mateo J.L."/>
            <person name="Blanco-Fernandez C."/>
            <person name="Garcia-Vazquez E."/>
            <person name="Machado-Schiaffino G."/>
        </authorList>
    </citation>
    <scope>NUCLEOTIDE SEQUENCE</scope>
    <source>
        <strain evidence="1">C29</strain>
        <tissue evidence="1">Fin</tissue>
    </source>
</reference>
<protein>
    <submittedName>
        <fullName evidence="1">Uncharacterized protein</fullName>
    </submittedName>
</protein>
<dbReference type="Proteomes" id="UP001174136">
    <property type="component" value="Unassembled WGS sequence"/>
</dbReference>
<dbReference type="AlphaFoldDB" id="A0AA47N5L5"/>
<proteinExistence type="predicted"/>